<sequence>MFTALGCFAMAYLTGNYYDDADYQYGGGCAPYRWDEEGIKSGSCTGNGCCQISVPERLVNISIEFSSDGSQPPWNVTIGPCSYAFLVEKDSFNFSRADLFYDFAMN</sequence>
<keyword evidence="2" id="KW-1185">Reference proteome</keyword>
<keyword evidence="1" id="KW-0675">Receptor</keyword>
<gene>
    <name evidence="1" type="ORF">COCNU_08G011950</name>
</gene>
<dbReference type="GO" id="GO:0016301">
    <property type="term" value="F:kinase activity"/>
    <property type="evidence" value="ECO:0007669"/>
    <property type="project" value="UniProtKB-KW"/>
</dbReference>
<evidence type="ECO:0000313" key="1">
    <source>
        <dbReference type="EMBL" id="KAG1359749.1"/>
    </source>
</evidence>
<reference evidence="1" key="2">
    <citation type="submission" date="2019-07" db="EMBL/GenBank/DDBJ databases">
        <authorList>
            <person name="Yang Y."/>
            <person name="Bocs S."/>
            <person name="Baudouin L."/>
        </authorList>
    </citation>
    <scope>NUCLEOTIDE SEQUENCE</scope>
    <source>
        <tissue evidence="1">Spear leaf of Hainan Tall coconut</tissue>
    </source>
</reference>
<evidence type="ECO:0000313" key="2">
    <source>
        <dbReference type="Proteomes" id="UP000797356"/>
    </source>
</evidence>
<organism evidence="1 2">
    <name type="scientific">Cocos nucifera</name>
    <name type="common">Coconut palm</name>
    <dbReference type="NCBI Taxonomy" id="13894"/>
    <lineage>
        <taxon>Eukaryota</taxon>
        <taxon>Viridiplantae</taxon>
        <taxon>Streptophyta</taxon>
        <taxon>Embryophyta</taxon>
        <taxon>Tracheophyta</taxon>
        <taxon>Spermatophyta</taxon>
        <taxon>Magnoliopsida</taxon>
        <taxon>Liliopsida</taxon>
        <taxon>Arecaceae</taxon>
        <taxon>Arecoideae</taxon>
        <taxon>Cocoseae</taxon>
        <taxon>Attaleinae</taxon>
        <taxon>Cocos</taxon>
    </lineage>
</organism>
<dbReference type="Proteomes" id="UP000797356">
    <property type="component" value="Chromosome 8"/>
</dbReference>
<protein>
    <submittedName>
        <fullName evidence="1">Putative Wall-associated receptor kinase 2</fullName>
    </submittedName>
</protein>
<keyword evidence="1" id="KW-0418">Kinase</keyword>
<dbReference type="EMBL" id="CM017879">
    <property type="protein sequence ID" value="KAG1359749.1"/>
    <property type="molecule type" value="Genomic_DNA"/>
</dbReference>
<comment type="caution">
    <text evidence="1">The sequence shown here is derived from an EMBL/GenBank/DDBJ whole genome shotgun (WGS) entry which is preliminary data.</text>
</comment>
<reference evidence="1" key="1">
    <citation type="journal article" date="2017" name="Gigascience">
        <title>The genome draft of coconut (Cocos nucifera).</title>
        <authorList>
            <person name="Xiao Y."/>
            <person name="Xu P."/>
            <person name="Fan H."/>
            <person name="Baudouin L."/>
            <person name="Xia W."/>
            <person name="Bocs S."/>
            <person name="Xu J."/>
            <person name="Li Q."/>
            <person name="Guo A."/>
            <person name="Zhou L."/>
            <person name="Li J."/>
            <person name="Wu Y."/>
            <person name="Ma Z."/>
            <person name="Armero A."/>
            <person name="Issali A.E."/>
            <person name="Liu N."/>
            <person name="Peng M."/>
            <person name="Yang Y."/>
        </authorList>
    </citation>
    <scope>NUCLEOTIDE SEQUENCE</scope>
    <source>
        <tissue evidence="1">Spear leaf of Hainan Tall coconut</tissue>
    </source>
</reference>
<accession>A0A8K0IIW9</accession>
<dbReference type="AlphaFoldDB" id="A0A8K0IIW9"/>
<name>A0A8K0IIW9_COCNU</name>
<dbReference type="PANTHER" id="PTHR33491">
    <property type="entry name" value="OSJNBA0016N04.9 PROTEIN"/>
    <property type="match status" value="1"/>
</dbReference>
<dbReference type="OrthoDB" id="692609at2759"/>
<proteinExistence type="predicted"/>
<keyword evidence="1" id="KW-0808">Transferase</keyword>